<reference evidence="11" key="1">
    <citation type="journal article" date="2023" name="Mol. Plant Microbe Interact.">
        <title>Elucidating the Obligate Nature and Biological Capacity of an Invasive Fungal Corn Pathogen.</title>
        <authorList>
            <person name="MacCready J.S."/>
            <person name="Roggenkamp E.M."/>
            <person name="Gdanetz K."/>
            <person name="Chilvers M.I."/>
        </authorList>
    </citation>
    <scope>NUCLEOTIDE SEQUENCE</scope>
    <source>
        <strain evidence="11">PM02</strain>
    </source>
</reference>
<dbReference type="InterPro" id="IPR013087">
    <property type="entry name" value="Znf_C2H2_type"/>
</dbReference>
<evidence type="ECO:0000256" key="1">
    <source>
        <dbReference type="ARBA" id="ARBA00004496"/>
    </source>
</evidence>
<evidence type="ECO:0000256" key="4">
    <source>
        <dbReference type="ARBA" id="ARBA00022723"/>
    </source>
</evidence>
<keyword evidence="12" id="KW-1185">Reference proteome</keyword>
<evidence type="ECO:0000256" key="2">
    <source>
        <dbReference type="ARBA" id="ARBA00022490"/>
    </source>
</evidence>
<dbReference type="GO" id="GO:0005737">
    <property type="term" value="C:cytoplasm"/>
    <property type="evidence" value="ECO:0007669"/>
    <property type="project" value="UniProtKB-SubCell"/>
</dbReference>
<evidence type="ECO:0000259" key="10">
    <source>
        <dbReference type="PROSITE" id="PS00028"/>
    </source>
</evidence>
<feature type="domain" description="C2H2-type" evidence="10">
    <location>
        <begin position="29"/>
        <end position="51"/>
    </location>
</feature>
<comment type="subcellular location">
    <subcellularLocation>
        <location evidence="1">Cytoplasm</location>
    </subcellularLocation>
</comment>
<evidence type="ECO:0000256" key="5">
    <source>
        <dbReference type="ARBA" id="ARBA00022737"/>
    </source>
</evidence>
<dbReference type="InterPro" id="IPR041661">
    <property type="entry name" value="ZN622/Rei1/Reh1_Znf-C2H2"/>
</dbReference>
<keyword evidence="4" id="KW-0479">Metal-binding</keyword>
<dbReference type="GO" id="GO:0030687">
    <property type="term" value="C:preribosome, large subunit precursor"/>
    <property type="evidence" value="ECO:0007669"/>
    <property type="project" value="TreeGrafter"/>
</dbReference>
<proteinExistence type="inferred from homology"/>
<gene>
    <name evidence="11" type="ORF">P8C59_008919</name>
</gene>
<dbReference type="SMART" id="SM00451">
    <property type="entry name" value="ZnF_U1"/>
    <property type="match status" value="2"/>
</dbReference>
<dbReference type="SMART" id="SM00355">
    <property type="entry name" value="ZnF_C2H2"/>
    <property type="match status" value="2"/>
</dbReference>
<dbReference type="GO" id="GO:0003676">
    <property type="term" value="F:nucleic acid binding"/>
    <property type="evidence" value="ECO:0007669"/>
    <property type="project" value="InterPro"/>
</dbReference>
<name>A0AAD9IBG1_9PEZI</name>
<dbReference type="EMBL" id="JAQQPM010000008">
    <property type="protein sequence ID" value="KAK2074736.1"/>
    <property type="molecule type" value="Genomic_DNA"/>
</dbReference>
<feature type="compositionally biased region" description="Acidic residues" evidence="9">
    <location>
        <begin position="312"/>
        <end position="328"/>
    </location>
</feature>
<dbReference type="Pfam" id="PF12874">
    <property type="entry name" value="zf-met"/>
    <property type="match status" value="1"/>
</dbReference>
<dbReference type="PANTHER" id="PTHR13182">
    <property type="entry name" value="ZINC FINGER PROTEIN 622"/>
    <property type="match status" value="1"/>
</dbReference>
<feature type="compositionally biased region" description="Low complexity" evidence="9">
    <location>
        <begin position="218"/>
        <end position="230"/>
    </location>
</feature>
<protein>
    <recommendedName>
        <fullName evidence="10">C2H2-type domain-containing protein</fullName>
    </recommendedName>
</protein>
<accession>A0AAD9IBG1</accession>
<keyword evidence="6" id="KW-0863">Zinc-finger</keyword>
<dbReference type="InterPro" id="IPR040025">
    <property type="entry name" value="Znf622/Rei1/Reh1"/>
</dbReference>
<dbReference type="PROSITE" id="PS00028">
    <property type="entry name" value="ZINC_FINGER_C2H2_1"/>
    <property type="match status" value="2"/>
</dbReference>
<dbReference type="GO" id="GO:0042273">
    <property type="term" value="P:ribosomal large subunit biogenesis"/>
    <property type="evidence" value="ECO:0007669"/>
    <property type="project" value="TreeGrafter"/>
</dbReference>
<sequence>MTTISGSRMAPNVNDVSRIDVGMSHPYTCNTCQVAFRNSDLQKGHMRTDWHRYNLKRRVATLPPISSEVFTEKVLQARAASTAEADKAGFEKPCDTCHKTYYSENQYRNHIGSAKHKAKLAASPGKSNTRAEDDASSMVTSTFSLGTPAVMGTDFDSDAEEEFNVVVEGFRKTGLQESVSPVKRPSNPRSSAEGQNRMDHGPAHSTPKEVSGSTTPNTTEVTATSKTETTGMSPKNCLFLQTHMRDIGHCKIPYSTEAEQLDIGDFYDFRSTYSDGGVDAEDESMDDDDDDDEPSGGAKLGGARRTKITGENGEEMEKNEDEGWETDSSESSLDSNDLHGVPADNHYHHHKRAHAVFYDENELHLPSGKSLALRDATAHGRVIANRETRGLGAVAIANPKQMSKTVLKGRKKEFSGQKMKELGVSKHYLETDDETWHYL</sequence>
<evidence type="ECO:0000256" key="8">
    <source>
        <dbReference type="ARBA" id="ARBA00034126"/>
    </source>
</evidence>
<dbReference type="SUPFAM" id="SSF57667">
    <property type="entry name" value="beta-beta-alpha zinc fingers"/>
    <property type="match status" value="1"/>
</dbReference>
<evidence type="ECO:0000256" key="9">
    <source>
        <dbReference type="SAM" id="MobiDB-lite"/>
    </source>
</evidence>
<feature type="compositionally biased region" description="Acidic residues" evidence="9">
    <location>
        <begin position="278"/>
        <end position="294"/>
    </location>
</feature>
<comment type="similarity">
    <text evidence="8">Belongs to the REI1 family.</text>
</comment>
<feature type="region of interest" description="Disordered" evidence="9">
    <location>
        <begin position="274"/>
        <end position="336"/>
    </location>
</feature>
<evidence type="ECO:0000256" key="6">
    <source>
        <dbReference type="ARBA" id="ARBA00022771"/>
    </source>
</evidence>
<dbReference type="Pfam" id="PF12756">
    <property type="entry name" value="zf-C2H2_2"/>
    <property type="match status" value="1"/>
</dbReference>
<dbReference type="GO" id="GO:0008270">
    <property type="term" value="F:zinc ion binding"/>
    <property type="evidence" value="ECO:0007669"/>
    <property type="project" value="UniProtKB-KW"/>
</dbReference>
<evidence type="ECO:0000313" key="12">
    <source>
        <dbReference type="Proteomes" id="UP001217918"/>
    </source>
</evidence>
<dbReference type="Gene3D" id="3.30.160.60">
    <property type="entry name" value="Classic Zinc Finger"/>
    <property type="match status" value="1"/>
</dbReference>
<keyword evidence="2" id="KW-0963">Cytoplasm</keyword>
<dbReference type="AlphaFoldDB" id="A0AAD9IBG1"/>
<dbReference type="InterPro" id="IPR003604">
    <property type="entry name" value="Matrin/U1-like-C_Znf_C2H2"/>
</dbReference>
<feature type="region of interest" description="Disordered" evidence="9">
    <location>
        <begin position="176"/>
        <end position="233"/>
    </location>
</feature>
<dbReference type="Proteomes" id="UP001217918">
    <property type="component" value="Unassembled WGS sequence"/>
</dbReference>
<evidence type="ECO:0000256" key="7">
    <source>
        <dbReference type="ARBA" id="ARBA00022833"/>
    </source>
</evidence>
<feature type="domain" description="C2H2-type" evidence="10">
    <location>
        <begin position="94"/>
        <end position="116"/>
    </location>
</feature>
<evidence type="ECO:0000313" key="11">
    <source>
        <dbReference type="EMBL" id="KAK2074736.1"/>
    </source>
</evidence>
<dbReference type="InterPro" id="IPR036236">
    <property type="entry name" value="Znf_C2H2_sf"/>
</dbReference>
<keyword evidence="3" id="KW-0690">Ribosome biogenesis</keyword>
<comment type="caution">
    <text evidence="11">The sequence shown here is derived from an EMBL/GenBank/DDBJ whole genome shotgun (WGS) entry which is preliminary data.</text>
</comment>
<keyword evidence="7" id="KW-0862">Zinc</keyword>
<evidence type="ECO:0000256" key="3">
    <source>
        <dbReference type="ARBA" id="ARBA00022517"/>
    </source>
</evidence>
<keyword evidence="5" id="KW-0677">Repeat</keyword>
<organism evidence="11 12">
    <name type="scientific">Phyllachora maydis</name>
    <dbReference type="NCBI Taxonomy" id="1825666"/>
    <lineage>
        <taxon>Eukaryota</taxon>
        <taxon>Fungi</taxon>
        <taxon>Dikarya</taxon>
        <taxon>Ascomycota</taxon>
        <taxon>Pezizomycotina</taxon>
        <taxon>Sordariomycetes</taxon>
        <taxon>Sordariomycetidae</taxon>
        <taxon>Phyllachorales</taxon>
        <taxon>Phyllachoraceae</taxon>
        <taxon>Phyllachora</taxon>
    </lineage>
</organism>
<dbReference type="PANTHER" id="PTHR13182:SF8">
    <property type="entry name" value="CYTOPLASMIC 60S SUBUNIT BIOGENESIS FACTOR ZNF622"/>
    <property type="match status" value="1"/>
</dbReference>